<protein>
    <submittedName>
        <fullName evidence="5">Acetyl-coenzyme A synthetase</fullName>
        <ecNumber evidence="5">6.2.1.1</ecNumber>
    </submittedName>
</protein>
<comment type="similarity">
    <text evidence="1">Belongs to the ATP-dependent AMP-binding enzyme family.</text>
</comment>
<keyword evidence="2 5" id="KW-0436">Ligase</keyword>
<dbReference type="PROSITE" id="PS00455">
    <property type="entry name" value="AMP_BINDING"/>
    <property type="match status" value="1"/>
</dbReference>
<dbReference type="FunFam" id="3.30.300.30:FF:000008">
    <property type="entry name" value="2,3-dihydroxybenzoate-AMP ligase"/>
    <property type="match status" value="1"/>
</dbReference>
<dbReference type="InterPro" id="IPR000873">
    <property type="entry name" value="AMP-dep_synth/lig_dom"/>
</dbReference>
<dbReference type="AlphaFoldDB" id="A0A0C4YMM5"/>
<feature type="domain" description="AMP-binding enzyme C-terminal" evidence="4">
    <location>
        <begin position="477"/>
        <end position="552"/>
    </location>
</feature>
<dbReference type="EC" id="6.2.1.1" evidence="5"/>
<dbReference type="STRING" id="68895.RR42_s1721"/>
<feature type="domain" description="AMP-dependent synthetase/ligase" evidence="3">
    <location>
        <begin position="32"/>
        <end position="427"/>
    </location>
</feature>
<dbReference type="InterPro" id="IPR050237">
    <property type="entry name" value="ATP-dep_AMP-bd_enzyme"/>
</dbReference>
<dbReference type="RefSeq" id="WP_043355074.1">
    <property type="nucleotide sequence ID" value="NZ_CP010537.1"/>
</dbReference>
<sequence>MTPYEEKPWLSSYNAGQPHTITPQFTDALSIFRAAADRAPASPAIHYFDATLSYAEVDALSDALAVALSSRGCTRGERVALYLQNVPQFVIGLVAAWKLGAIAVPVNPMNRARELRLVLADSGAKVLICHESLYADVVSGLFDAERRGQGDAAAPLALPAVITTSELDFQTRADPRLFAATRRQPAEGVPDLLALVQEYLGQRPAPVKLAADDIAMLVYTSGTTGVPKGAMNTHGNVAFNAQVYRDWIGLAQGGPILGVAPLFHITGLVGHVAAAFICAAPLVLACRFEPGVILEAIRDRRVEFTIGSITVFIALMNHPEATRAHFATLGKIYSGGAPIPPSVVEQFRAKFGHYIHNGYGLTETNSPTHVVPLGREAPVDPASGTLAIGVPAFNVDAFIGDDAGAPVPVGEVGEIISRGPMIVPGYWNKPEETAKAMAGGYFHTGDVGFMDAQGWFYLVDRKKDMIVAAGYKVWPREVEDVLYTHPAVREAAVVGIPDAYRGETVKAVVSLKPQASVTPQALLAWCKERMAAYKYPRVVEIIDELPKTVTGKILRRELRG</sequence>
<dbReference type="InterPro" id="IPR025110">
    <property type="entry name" value="AMP-bd_C"/>
</dbReference>
<dbReference type="GO" id="GO:0003987">
    <property type="term" value="F:acetate-CoA ligase activity"/>
    <property type="evidence" value="ECO:0007669"/>
    <property type="project" value="UniProtKB-EC"/>
</dbReference>
<dbReference type="EMBL" id="CP010537">
    <property type="protein sequence ID" value="AJG23309.1"/>
    <property type="molecule type" value="Genomic_DNA"/>
</dbReference>
<dbReference type="Proteomes" id="UP000031843">
    <property type="component" value="Chromosome secondary"/>
</dbReference>
<dbReference type="InterPro" id="IPR020845">
    <property type="entry name" value="AMP-binding_CS"/>
</dbReference>
<dbReference type="SUPFAM" id="SSF56801">
    <property type="entry name" value="Acetyl-CoA synthetase-like"/>
    <property type="match status" value="1"/>
</dbReference>
<dbReference type="Gene3D" id="3.30.300.30">
    <property type="match status" value="1"/>
</dbReference>
<dbReference type="OrthoDB" id="9766486at2"/>
<dbReference type="PANTHER" id="PTHR43767:SF1">
    <property type="entry name" value="NONRIBOSOMAL PEPTIDE SYNTHASE PES1 (EUROFUNG)-RELATED"/>
    <property type="match status" value="1"/>
</dbReference>
<evidence type="ECO:0000256" key="2">
    <source>
        <dbReference type="ARBA" id="ARBA00022598"/>
    </source>
</evidence>
<accession>A0A0C4YMM5</accession>
<dbReference type="InterPro" id="IPR042099">
    <property type="entry name" value="ANL_N_sf"/>
</dbReference>
<organism evidence="5 6">
    <name type="scientific">Cupriavidus basilensis</name>
    <dbReference type="NCBI Taxonomy" id="68895"/>
    <lineage>
        <taxon>Bacteria</taxon>
        <taxon>Pseudomonadati</taxon>
        <taxon>Pseudomonadota</taxon>
        <taxon>Betaproteobacteria</taxon>
        <taxon>Burkholderiales</taxon>
        <taxon>Burkholderiaceae</taxon>
        <taxon>Cupriavidus</taxon>
    </lineage>
</organism>
<evidence type="ECO:0000259" key="3">
    <source>
        <dbReference type="Pfam" id="PF00501"/>
    </source>
</evidence>
<reference evidence="5 6" key="1">
    <citation type="journal article" date="2015" name="Genome Announc.">
        <title>Complete Genome Sequence of Cupriavidus basilensis 4G11, Isolated from the Oak Ridge Field Research Center Site.</title>
        <authorList>
            <person name="Ray J."/>
            <person name="Waters R.J."/>
            <person name="Skerker J.M."/>
            <person name="Kuehl J.V."/>
            <person name="Price M.N."/>
            <person name="Huang J."/>
            <person name="Chakraborty R."/>
            <person name="Arkin A.P."/>
            <person name="Deutschbauer A."/>
        </authorList>
    </citation>
    <scope>NUCLEOTIDE SEQUENCE [LARGE SCALE GENOMIC DNA]</scope>
    <source>
        <strain evidence="5">4G11</strain>
    </source>
</reference>
<keyword evidence="6" id="KW-1185">Reference proteome</keyword>
<evidence type="ECO:0000313" key="5">
    <source>
        <dbReference type="EMBL" id="AJG23309.1"/>
    </source>
</evidence>
<dbReference type="InterPro" id="IPR045851">
    <property type="entry name" value="AMP-bd_C_sf"/>
</dbReference>
<dbReference type="KEGG" id="cbw:RR42_s1721"/>
<gene>
    <name evidence="5" type="ORF">RR42_s1721</name>
</gene>
<dbReference type="Pfam" id="PF13193">
    <property type="entry name" value="AMP-binding_C"/>
    <property type="match status" value="1"/>
</dbReference>
<dbReference type="PANTHER" id="PTHR43767">
    <property type="entry name" value="LONG-CHAIN-FATTY-ACID--COA LIGASE"/>
    <property type="match status" value="1"/>
</dbReference>
<dbReference type="Pfam" id="PF00501">
    <property type="entry name" value="AMP-binding"/>
    <property type="match status" value="1"/>
</dbReference>
<evidence type="ECO:0000259" key="4">
    <source>
        <dbReference type="Pfam" id="PF13193"/>
    </source>
</evidence>
<evidence type="ECO:0000313" key="6">
    <source>
        <dbReference type="Proteomes" id="UP000031843"/>
    </source>
</evidence>
<dbReference type="Gene3D" id="3.40.50.12780">
    <property type="entry name" value="N-terminal domain of ligase-like"/>
    <property type="match status" value="1"/>
</dbReference>
<proteinExistence type="inferred from homology"/>
<evidence type="ECO:0000256" key="1">
    <source>
        <dbReference type="ARBA" id="ARBA00006432"/>
    </source>
</evidence>
<name>A0A0C4YMM5_9BURK</name>